<proteinExistence type="predicted"/>
<dbReference type="Proteomes" id="UP000677265">
    <property type="component" value="Unassembled WGS sequence"/>
</dbReference>
<dbReference type="Pfam" id="PF14337">
    <property type="entry name" value="Abi_alpha"/>
    <property type="match status" value="1"/>
</dbReference>
<evidence type="ECO:0000313" key="2">
    <source>
        <dbReference type="EMBL" id="MCH6267196.1"/>
    </source>
</evidence>
<keyword evidence="3" id="KW-1185">Reference proteome</keyword>
<dbReference type="AlphaFoldDB" id="A0A942YC71"/>
<reference evidence="1" key="1">
    <citation type="submission" date="2021-05" db="EMBL/GenBank/DDBJ databases">
        <title>Novel Bacillus species.</title>
        <authorList>
            <person name="Liu G."/>
        </authorList>
    </citation>
    <scope>NUCLEOTIDE SEQUENCE</scope>
    <source>
        <strain evidence="1 3">FJAT-50051</strain>
    </source>
</reference>
<name>A0A942YC71_9BACI</name>
<comment type="caution">
    <text evidence="1">The sequence shown here is derived from an EMBL/GenBank/DDBJ whole genome shotgun (WGS) entry which is preliminary data.</text>
</comment>
<sequence length="274" mass="31402">MDDLLGLGKVSDNGLEVLKTIYPDLLQPGFKKVGLALETVLDFANTALMPLKLRNEKIKINFEKHLNNLQEKMNEYPEEQIGTVPPEIGVPIMDQLLRTTNDDLADLFVNLLVNASLVDNSRYAHPSFINILGSLSADEAKIINYLISNSDPITFIRFGRQSLNGNMIIDMTDNISNIDNLVEIQFKDNKGFYMDNLVKLGIFIPRDNYYSHMEPIYKAHREELESVISQIKRGLYDINLEEDKKGNHQIFYEKWGHYEITDLGEMFLKSITKN</sequence>
<protein>
    <submittedName>
        <fullName evidence="1">DUF4393 domain-containing protein</fullName>
    </submittedName>
</protein>
<evidence type="ECO:0000313" key="1">
    <source>
        <dbReference type="EMBL" id="MBS4186246.1"/>
    </source>
</evidence>
<dbReference type="RefSeq" id="WP_213146081.1">
    <property type="nucleotide sequence ID" value="NZ_JAGYPE020000031.1"/>
</dbReference>
<gene>
    <name evidence="2" type="ORF">KHB02_016865</name>
    <name evidence="1" type="ORF">KHB02_33270</name>
</gene>
<accession>A0A942YC71</accession>
<dbReference type="EMBL" id="JAGYPE010000007">
    <property type="protein sequence ID" value="MBS4186246.1"/>
    <property type="molecule type" value="Genomic_DNA"/>
</dbReference>
<dbReference type="EMBL" id="JAGYPE020000031">
    <property type="protein sequence ID" value="MCH6267196.1"/>
    <property type="molecule type" value="Genomic_DNA"/>
</dbReference>
<organism evidence="1">
    <name type="scientific">Neobacillus citreus</name>
    <dbReference type="NCBI Taxonomy" id="2833578"/>
    <lineage>
        <taxon>Bacteria</taxon>
        <taxon>Bacillati</taxon>
        <taxon>Bacillota</taxon>
        <taxon>Bacilli</taxon>
        <taxon>Bacillales</taxon>
        <taxon>Bacillaceae</taxon>
        <taxon>Neobacillus</taxon>
    </lineage>
</organism>
<dbReference type="InterPro" id="IPR025506">
    <property type="entry name" value="Abi_alpha"/>
</dbReference>
<dbReference type="Gene3D" id="3.30.110.190">
    <property type="match status" value="1"/>
</dbReference>
<evidence type="ECO:0000313" key="3">
    <source>
        <dbReference type="Proteomes" id="UP000677265"/>
    </source>
</evidence>